<dbReference type="Proteomes" id="UP000198802">
    <property type="component" value="Unassembled WGS sequence"/>
</dbReference>
<sequence length="158" mass="17468">MDFRWSLADSYDRAPKPARRERSRSTTLTAAAVAAGVASMPIAANAGSFSTSLSNFPQEGQTSRFGVGDGYDPVHLEQSGCNQQQIQSDLRRDITLAPDKSYGVVNFTNCVDYTQGWAWNITDHQTGQFFFQFWWPGASNTTLTTKSTKAWWDGSAKP</sequence>
<evidence type="ECO:0000313" key="3">
    <source>
        <dbReference type="Proteomes" id="UP000198802"/>
    </source>
</evidence>
<protein>
    <submittedName>
        <fullName evidence="2">Uncharacterized protein</fullName>
    </submittedName>
</protein>
<evidence type="ECO:0000256" key="1">
    <source>
        <dbReference type="SAM" id="MobiDB-lite"/>
    </source>
</evidence>
<feature type="region of interest" description="Disordered" evidence="1">
    <location>
        <begin position="1"/>
        <end position="25"/>
    </location>
</feature>
<feature type="compositionally biased region" description="Basic and acidic residues" evidence="1">
    <location>
        <begin position="10"/>
        <end position="24"/>
    </location>
</feature>
<dbReference type="EMBL" id="FAOZ01000004">
    <property type="protein sequence ID" value="CUU55256.1"/>
    <property type="molecule type" value="Genomic_DNA"/>
</dbReference>
<proteinExistence type="predicted"/>
<keyword evidence="3" id="KW-1185">Reference proteome</keyword>
<organism evidence="2 3">
    <name type="scientific">Parafrankia irregularis</name>
    <dbReference type="NCBI Taxonomy" id="795642"/>
    <lineage>
        <taxon>Bacteria</taxon>
        <taxon>Bacillati</taxon>
        <taxon>Actinomycetota</taxon>
        <taxon>Actinomycetes</taxon>
        <taxon>Frankiales</taxon>
        <taxon>Frankiaceae</taxon>
        <taxon>Parafrankia</taxon>
    </lineage>
</organism>
<name>A0A0S4QK96_9ACTN</name>
<dbReference type="RefSeq" id="WP_091273489.1">
    <property type="nucleotide sequence ID" value="NZ_FAOZ01000004.1"/>
</dbReference>
<gene>
    <name evidence="2" type="ORF">Ga0074812_104337</name>
</gene>
<accession>A0A0S4QK96</accession>
<reference evidence="3" key="1">
    <citation type="submission" date="2015-11" db="EMBL/GenBank/DDBJ databases">
        <authorList>
            <person name="Varghese N."/>
        </authorList>
    </citation>
    <scope>NUCLEOTIDE SEQUENCE [LARGE SCALE GENOMIC DNA]</scope>
    <source>
        <strain evidence="3">DSM 45899</strain>
    </source>
</reference>
<dbReference type="AlphaFoldDB" id="A0A0S4QK96"/>
<evidence type="ECO:0000313" key="2">
    <source>
        <dbReference type="EMBL" id="CUU55256.1"/>
    </source>
</evidence>